<dbReference type="Proteomes" id="UP000829925">
    <property type="component" value="Chromosome"/>
</dbReference>
<protein>
    <submittedName>
        <fullName evidence="3">DUF4382 domain-containing protein</fullName>
    </submittedName>
</protein>
<dbReference type="KEGG" id="haei:MUN82_18410"/>
<evidence type="ECO:0000259" key="2">
    <source>
        <dbReference type="Pfam" id="PF14321"/>
    </source>
</evidence>
<organism evidence="3 4">
    <name type="scientific">Hymenobacter aerilatus</name>
    <dbReference type="NCBI Taxonomy" id="2932251"/>
    <lineage>
        <taxon>Bacteria</taxon>
        <taxon>Pseudomonadati</taxon>
        <taxon>Bacteroidota</taxon>
        <taxon>Cytophagia</taxon>
        <taxon>Cytophagales</taxon>
        <taxon>Hymenobacteraceae</taxon>
        <taxon>Hymenobacter</taxon>
    </lineage>
</organism>
<dbReference type="InterPro" id="IPR013784">
    <property type="entry name" value="Carb-bd-like_fold"/>
</dbReference>
<dbReference type="SUPFAM" id="SSF49452">
    <property type="entry name" value="Starch-binding domain-like"/>
    <property type="match status" value="1"/>
</dbReference>
<sequence length="269" mass="28564">MKATRLFPLAVAALLALGGCSKDSSSNMAKMEVLLADAPGDFSAVVLDVQQVQIHATDTNDENGWQTLPMLKAGQYNVLDFVNGRSALLASADFPPGRVSQIRLVLGANNYVVTRDGTRYALKTPSAQTSGLKLKIDADLTQDVTYTVLLDFDVAKSIVERGNGNKADKDRFLLKPVIRAITTAVAGGIKGSVTPTTAQPQVLAIRTSTVPNDTLSTFADASGGFLLRGVPAGTYRVEFFAPLPLKNVVRTGINVTNTQVTNLGNVDLK</sequence>
<accession>A0A8T9SU74</accession>
<name>A0A8T9SU74_9BACT</name>
<evidence type="ECO:0000256" key="1">
    <source>
        <dbReference type="SAM" id="SignalP"/>
    </source>
</evidence>
<evidence type="ECO:0000313" key="3">
    <source>
        <dbReference type="EMBL" id="UOR04901.1"/>
    </source>
</evidence>
<dbReference type="Gene3D" id="2.60.40.1120">
    <property type="entry name" value="Carboxypeptidase-like, regulatory domain"/>
    <property type="match status" value="1"/>
</dbReference>
<gene>
    <name evidence="3" type="ORF">MUN82_18410</name>
</gene>
<proteinExistence type="predicted"/>
<dbReference type="PROSITE" id="PS51257">
    <property type="entry name" value="PROKAR_LIPOPROTEIN"/>
    <property type="match status" value="1"/>
</dbReference>
<keyword evidence="4" id="KW-1185">Reference proteome</keyword>
<feature type="domain" description="DUF4382" evidence="2">
    <location>
        <begin position="29"/>
        <end position="175"/>
    </location>
</feature>
<feature type="signal peptide" evidence="1">
    <location>
        <begin position="1"/>
        <end position="18"/>
    </location>
</feature>
<dbReference type="GO" id="GO:0030246">
    <property type="term" value="F:carbohydrate binding"/>
    <property type="evidence" value="ECO:0007669"/>
    <property type="project" value="InterPro"/>
</dbReference>
<evidence type="ECO:0000313" key="4">
    <source>
        <dbReference type="Proteomes" id="UP000829925"/>
    </source>
</evidence>
<dbReference type="RefSeq" id="WP_245092773.1">
    <property type="nucleotide sequence ID" value="NZ_CP095053.1"/>
</dbReference>
<dbReference type="AlphaFoldDB" id="A0A8T9SU74"/>
<feature type="chain" id="PRO_5035911838" evidence="1">
    <location>
        <begin position="19"/>
        <end position="269"/>
    </location>
</feature>
<dbReference type="InterPro" id="IPR025491">
    <property type="entry name" value="DUF4382"/>
</dbReference>
<dbReference type="Pfam" id="PF14321">
    <property type="entry name" value="DUF4382"/>
    <property type="match status" value="1"/>
</dbReference>
<dbReference type="EMBL" id="CP095053">
    <property type="protein sequence ID" value="UOR04901.1"/>
    <property type="molecule type" value="Genomic_DNA"/>
</dbReference>
<reference evidence="3 4" key="1">
    <citation type="submission" date="2022-04" db="EMBL/GenBank/DDBJ databases">
        <title>Hymenobacter sp. isolated from the air.</title>
        <authorList>
            <person name="Won M."/>
            <person name="Lee C.-M."/>
            <person name="Woen H.-Y."/>
            <person name="Kwon S.-W."/>
        </authorList>
    </citation>
    <scope>NUCLEOTIDE SEQUENCE [LARGE SCALE GENOMIC DNA]</scope>
    <source>
        <strain evidence="4">5413 J-13</strain>
    </source>
</reference>
<keyword evidence="1" id="KW-0732">Signal</keyword>